<dbReference type="Pfam" id="PF02627">
    <property type="entry name" value="CMD"/>
    <property type="match status" value="1"/>
</dbReference>
<proteinExistence type="predicted"/>
<dbReference type="PANTHER" id="PTHR33930">
    <property type="entry name" value="ALKYL HYDROPEROXIDE REDUCTASE AHPD"/>
    <property type="match status" value="1"/>
</dbReference>
<dbReference type="InterPro" id="IPR003779">
    <property type="entry name" value="CMD-like"/>
</dbReference>
<dbReference type="RefSeq" id="WP_012617007.1">
    <property type="nucleotide sequence ID" value="NC_011832.1"/>
</dbReference>
<dbReference type="HOGENOM" id="CLU_137228_5_0_2"/>
<dbReference type="KEGG" id="mpl:Mpal_0306"/>
<dbReference type="OrthoDB" id="107157at2157"/>
<dbReference type="InterPro" id="IPR029032">
    <property type="entry name" value="AhpD-like"/>
</dbReference>
<dbReference type="STRING" id="521011.Mpal_0306"/>
<sequence>MDQKMNELEEKIGKVPKIFKDLKDTNPDLFASVMGLDQLVWADGAISRQQKKLIAIAVAAAMRDQHAVRAQLAGAANLGVTLDQIEEALRVTFLLAGMPAYVYGRAAAEEICKK</sequence>
<dbReference type="AlphaFoldDB" id="B8GJN4"/>
<dbReference type="PANTHER" id="PTHR33930:SF2">
    <property type="entry name" value="BLR3452 PROTEIN"/>
    <property type="match status" value="1"/>
</dbReference>
<dbReference type="eggNOG" id="arCOG02148">
    <property type="taxonomic scope" value="Archaea"/>
</dbReference>
<reference evidence="2 3" key="1">
    <citation type="journal article" date="2015" name="Genome Announc.">
        <title>Complete Genome Sequence of Methanosphaerula palustris E1-9CT, a Hydrogenotrophic Methanogen Isolated from a Minerotrophic Fen Peatland.</title>
        <authorList>
            <person name="Cadillo-Quiroz H."/>
            <person name="Browne P."/>
            <person name="Kyrpides N."/>
            <person name="Woyke T."/>
            <person name="Goodwin L."/>
            <person name="Detter C."/>
            <person name="Yavitt J.B."/>
            <person name="Zinder S.H."/>
        </authorList>
    </citation>
    <scope>NUCLEOTIDE SEQUENCE [LARGE SCALE GENOMIC DNA]</scope>
    <source>
        <strain evidence="3">ATCC BAA-1556 / DSM 19958 / E1-9c</strain>
    </source>
</reference>
<organism evidence="2 3">
    <name type="scientific">Methanosphaerula palustris (strain ATCC BAA-1556 / DSM 19958 / E1-9c)</name>
    <dbReference type="NCBI Taxonomy" id="521011"/>
    <lineage>
        <taxon>Archaea</taxon>
        <taxon>Methanobacteriati</taxon>
        <taxon>Methanobacteriota</taxon>
        <taxon>Stenosarchaea group</taxon>
        <taxon>Methanomicrobia</taxon>
        <taxon>Methanomicrobiales</taxon>
        <taxon>Methanoregulaceae</taxon>
        <taxon>Methanosphaerula</taxon>
    </lineage>
</organism>
<keyword evidence="3" id="KW-1185">Reference proteome</keyword>
<feature type="domain" description="Carboxymuconolactone decarboxylase-like" evidence="1">
    <location>
        <begin position="27"/>
        <end position="110"/>
    </location>
</feature>
<dbReference type="GeneID" id="7272607"/>
<dbReference type="Proteomes" id="UP000002457">
    <property type="component" value="Chromosome"/>
</dbReference>
<name>B8GJN4_METPE</name>
<dbReference type="GO" id="GO:0051920">
    <property type="term" value="F:peroxiredoxin activity"/>
    <property type="evidence" value="ECO:0007669"/>
    <property type="project" value="InterPro"/>
</dbReference>
<protein>
    <submittedName>
        <fullName evidence="2">Carboxymuconolactone decarboxylase</fullName>
    </submittedName>
</protein>
<gene>
    <name evidence="2" type="ordered locus">Mpal_0306</name>
</gene>
<evidence type="ECO:0000313" key="2">
    <source>
        <dbReference type="EMBL" id="ACL15688.1"/>
    </source>
</evidence>
<accession>B8GJN4</accession>
<dbReference type="Gene3D" id="1.20.1290.10">
    <property type="entry name" value="AhpD-like"/>
    <property type="match status" value="1"/>
</dbReference>
<dbReference type="SUPFAM" id="SSF69118">
    <property type="entry name" value="AhpD-like"/>
    <property type="match status" value="1"/>
</dbReference>
<evidence type="ECO:0000259" key="1">
    <source>
        <dbReference type="Pfam" id="PF02627"/>
    </source>
</evidence>
<evidence type="ECO:0000313" key="3">
    <source>
        <dbReference type="Proteomes" id="UP000002457"/>
    </source>
</evidence>
<dbReference type="EMBL" id="CP001338">
    <property type="protein sequence ID" value="ACL15688.1"/>
    <property type="molecule type" value="Genomic_DNA"/>
</dbReference>